<sequence length="98" mass="10442">MFWFTAALSVNIIAILLIIANSLYDALTLQHGTSHNDIINLIGAVLVVVVVIAFSLKSAGKIGAANILLWIPAAPLVVCLAFTLVYIGVIIATKPDWK</sequence>
<comment type="caution">
    <text evidence="2">The sequence shown here is derived from an EMBL/GenBank/DDBJ whole genome shotgun (WGS) entry which is preliminary data.</text>
</comment>
<reference evidence="2 3" key="1">
    <citation type="submission" date="2020-03" db="EMBL/GenBank/DDBJ databases">
        <title>Genomic Encyclopedia of Type Strains, Phase IV (KMG-IV): sequencing the most valuable type-strain genomes for metagenomic binning, comparative biology and taxonomic classification.</title>
        <authorList>
            <person name="Goeker M."/>
        </authorList>
    </citation>
    <scope>NUCLEOTIDE SEQUENCE [LARGE SCALE GENOMIC DNA]</scope>
    <source>
        <strain evidence="2 3">DSM 102865</strain>
    </source>
</reference>
<dbReference type="Proteomes" id="UP001179181">
    <property type="component" value="Unassembled WGS sequence"/>
</dbReference>
<dbReference type="EMBL" id="JAASQJ010000004">
    <property type="protein sequence ID" value="NIJ55005.1"/>
    <property type="molecule type" value="Genomic_DNA"/>
</dbReference>
<keyword evidence="3" id="KW-1185">Reference proteome</keyword>
<evidence type="ECO:0000256" key="1">
    <source>
        <dbReference type="SAM" id="Phobius"/>
    </source>
</evidence>
<organism evidence="2 3">
    <name type="scientific">Dyadobacter arcticus</name>
    <dbReference type="NCBI Taxonomy" id="1078754"/>
    <lineage>
        <taxon>Bacteria</taxon>
        <taxon>Pseudomonadati</taxon>
        <taxon>Bacteroidota</taxon>
        <taxon>Cytophagia</taxon>
        <taxon>Cytophagales</taxon>
        <taxon>Spirosomataceae</taxon>
        <taxon>Dyadobacter</taxon>
    </lineage>
</organism>
<keyword evidence="1" id="KW-0472">Membrane</keyword>
<evidence type="ECO:0000313" key="3">
    <source>
        <dbReference type="Proteomes" id="UP001179181"/>
    </source>
</evidence>
<feature type="transmembrane region" description="Helical" evidence="1">
    <location>
        <begin position="6"/>
        <end position="26"/>
    </location>
</feature>
<feature type="transmembrane region" description="Helical" evidence="1">
    <location>
        <begin position="68"/>
        <end position="92"/>
    </location>
</feature>
<gene>
    <name evidence="2" type="ORF">FHS68_004192</name>
</gene>
<proteinExistence type="predicted"/>
<accession>A0ABX0UTA2</accession>
<name>A0ABX0UTA2_9BACT</name>
<feature type="transmembrane region" description="Helical" evidence="1">
    <location>
        <begin position="38"/>
        <end position="56"/>
    </location>
</feature>
<dbReference type="RefSeq" id="WP_167274175.1">
    <property type="nucleotide sequence ID" value="NZ_JAASQJ010000004.1"/>
</dbReference>
<protein>
    <submittedName>
        <fullName evidence="2">FtsH-binding integral membrane protein</fullName>
    </submittedName>
</protein>
<keyword evidence="1" id="KW-1133">Transmembrane helix</keyword>
<evidence type="ECO:0000313" key="2">
    <source>
        <dbReference type="EMBL" id="NIJ55005.1"/>
    </source>
</evidence>
<keyword evidence="1" id="KW-0812">Transmembrane</keyword>